<feature type="compositionally biased region" description="Basic and acidic residues" evidence="1">
    <location>
        <begin position="663"/>
        <end position="679"/>
    </location>
</feature>
<sequence length="679" mass="74175">MAFVHHQPRQQRRDRQDHVADSTPASYATTQHRAEREAAQDWSIVFPGRSREAPASPAPFQTPSLHNVTYPSTDHSDDSDPLTLTLPPLHDGTGRFLASPLSPSTTDTASVDAALQYSGADDDRLSDARHSVDVFPESVFSGTDSQLDADEELGFGSGSDFDFESDAVASSHPSRSSANRGAVRTASRPRSSRLSHISIGSDDDADPAGPFQSQSHLLGSKAWSLLGRSNALERVLESPSSSTHLYSSARSSRHLSRPRRTVNDLPAVFTSGSEPEDDVSQVIDHSRSTARHAADAAYDADLAVSNLAQSAGLSHLDHSDLLRRPKRRHRRSAAGRSSKRSNTSQSLLSIDYESRLLTAHHQHHPHSRRHVDGAETPRSSTQASRLAHEHPSKTSRMIGTILRKVFDLEPEVLDAFLQEDAERQQRSGVHSSDARTRSRPGFAFEAAEAPLACVPLCDTTAASLSSLSSSTMMLDGRGEHERLSPSLGEETQVEDQLASVVDPSTSPLFANTKPVEGEETGETLRLTEAALLQRGSASMRHASGSQSLMEPTTMEALSALMNTMVMPVPMPLRLLGALFGWSSIWSSPSASSSKKHANAQPDQEAQAAAEQEDQHTWRDVEEEHKYRYERLLSAQQAKAWSRRYRGILFANVDDEEPSPDLPEVWRGEEHPAIAGHQDV</sequence>
<feature type="compositionally biased region" description="Basic residues" evidence="1">
    <location>
        <begin position="1"/>
        <end position="10"/>
    </location>
</feature>
<dbReference type="PANTHER" id="PTHR31176:SF1">
    <property type="entry name" value="MFS DOMAIN-CONTAINING PROTEIN-RELATED"/>
    <property type="match status" value="1"/>
</dbReference>
<reference evidence="2 3" key="1">
    <citation type="journal article" date="2006" name="Nature">
        <title>Insights from the genome of the biotrophic fungal plant pathogen Ustilago maydis.</title>
        <authorList>
            <person name="Kamper J."/>
            <person name="Kahmann R."/>
            <person name="Bolker M."/>
            <person name="Ma L.J."/>
            <person name="Brefort T."/>
            <person name="Saville B.J."/>
            <person name="Banuett F."/>
            <person name="Kronstad J.W."/>
            <person name="Gold S.E."/>
            <person name="Muller O."/>
            <person name="Perlin M.H."/>
            <person name="Wosten H.A."/>
            <person name="de Vries R."/>
            <person name="Ruiz-Herrera J."/>
            <person name="Reynaga-Pena C.G."/>
            <person name="Snetselaar K."/>
            <person name="McCann M."/>
            <person name="Perez-Martin J."/>
            <person name="Feldbrugge M."/>
            <person name="Basse C.W."/>
            <person name="Steinberg G."/>
            <person name="Ibeas J.I."/>
            <person name="Holloman W."/>
            <person name="Guzman P."/>
            <person name="Farman M."/>
            <person name="Stajich J.E."/>
            <person name="Sentandreu R."/>
            <person name="Gonzalez-Prieto J.M."/>
            <person name="Kennell J.C."/>
            <person name="Molina L."/>
            <person name="Schirawski J."/>
            <person name="Mendoza-Mendoza A."/>
            <person name="Greilinger D."/>
            <person name="Munch K."/>
            <person name="Rossel N."/>
            <person name="Scherer M."/>
            <person name="Vranes M."/>
            <person name="Ladendorf O."/>
            <person name="Vincon V."/>
            <person name="Fuchs U."/>
            <person name="Sandrock B."/>
            <person name="Meng S."/>
            <person name="Ho E.C."/>
            <person name="Cahill M.J."/>
            <person name="Boyce K.J."/>
            <person name="Klose J."/>
            <person name="Klosterman S.J."/>
            <person name="Deelstra H.J."/>
            <person name="Ortiz-Castellanos L."/>
            <person name="Li W."/>
            <person name="Sanchez-Alonso P."/>
            <person name="Schreier P.H."/>
            <person name="Hauser-Hahn I."/>
            <person name="Vaupel M."/>
            <person name="Koopmann E."/>
            <person name="Friedrich G."/>
            <person name="Voss H."/>
            <person name="Schluter T."/>
            <person name="Margolis J."/>
            <person name="Platt D."/>
            <person name="Swimmer C."/>
            <person name="Gnirke A."/>
            <person name="Chen F."/>
            <person name="Vysotskaia V."/>
            <person name="Mannhaupt G."/>
            <person name="Guldener U."/>
            <person name="Munsterkotter M."/>
            <person name="Haase D."/>
            <person name="Oesterheld M."/>
            <person name="Mewes H.W."/>
            <person name="Mauceli E.W."/>
            <person name="DeCaprio D."/>
            <person name="Wade C.M."/>
            <person name="Butler J."/>
            <person name="Young S."/>
            <person name="Jaffe D.B."/>
            <person name="Calvo S."/>
            <person name="Nusbaum C."/>
            <person name="Galagan J."/>
            <person name="Birren B.W."/>
        </authorList>
    </citation>
    <scope>NUCLEOTIDE SEQUENCE [LARGE SCALE GENOMIC DNA]</scope>
    <source>
        <strain evidence="3">DSM 14603 / FGSC 9021 / UM521</strain>
    </source>
</reference>
<dbReference type="EMBL" id="CM003156">
    <property type="protein sequence ID" value="KIS66684.1"/>
    <property type="molecule type" value="Genomic_DNA"/>
</dbReference>
<organism evidence="2 3">
    <name type="scientific">Mycosarcoma maydis</name>
    <name type="common">Corn smut fungus</name>
    <name type="synonym">Ustilago maydis</name>
    <dbReference type="NCBI Taxonomy" id="5270"/>
    <lineage>
        <taxon>Eukaryota</taxon>
        <taxon>Fungi</taxon>
        <taxon>Dikarya</taxon>
        <taxon>Basidiomycota</taxon>
        <taxon>Ustilaginomycotina</taxon>
        <taxon>Ustilaginomycetes</taxon>
        <taxon>Ustilaginales</taxon>
        <taxon>Ustilaginaceae</taxon>
        <taxon>Mycosarcoma</taxon>
    </lineage>
</organism>
<dbReference type="KEGG" id="uma:UMAG_04748"/>
<gene>
    <name evidence="2" type="ORF">UMAG_04748</name>
</gene>
<feature type="region of interest" description="Disordered" evidence="1">
    <location>
        <begin position="317"/>
        <end position="347"/>
    </location>
</feature>
<feature type="compositionally biased region" description="Basic residues" evidence="1">
    <location>
        <begin position="324"/>
        <end position="339"/>
    </location>
</feature>
<feature type="compositionally biased region" description="Basic residues" evidence="1">
    <location>
        <begin position="359"/>
        <end position="369"/>
    </location>
</feature>
<evidence type="ECO:0000313" key="2">
    <source>
        <dbReference type="EMBL" id="KIS66684.1"/>
    </source>
</evidence>
<feature type="region of interest" description="Disordered" evidence="1">
    <location>
        <begin position="237"/>
        <end position="259"/>
    </location>
</feature>
<dbReference type="OrthoDB" id="3366903at2759"/>
<feature type="region of interest" description="Disordered" evidence="1">
    <location>
        <begin position="590"/>
        <end position="615"/>
    </location>
</feature>
<feature type="compositionally biased region" description="Low complexity" evidence="1">
    <location>
        <begin position="599"/>
        <end position="609"/>
    </location>
</feature>
<dbReference type="RefSeq" id="XP_011391626.1">
    <property type="nucleotide sequence ID" value="XM_011393324.1"/>
</dbReference>
<feature type="compositionally biased region" description="Polar residues" evidence="1">
    <location>
        <begin position="238"/>
        <end position="250"/>
    </location>
</feature>
<dbReference type="AlphaFoldDB" id="A0A0D1DQI9"/>
<feature type="region of interest" description="Disordered" evidence="1">
    <location>
        <begin position="1"/>
        <end position="82"/>
    </location>
</feature>
<feature type="compositionally biased region" description="Polar residues" evidence="1">
    <location>
        <begin position="59"/>
        <end position="70"/>
    </location>
</feature>
<dbReference type="Proteomes" id="UP000000561">
    <property type="component" value="Chromosome 17"/>
</dbReference>
<accession>A0A0D1DQI9</accession>
<dbReference type="VEuPathDB" id="FungiDB:UMAG_04748"/>
<dbReference type="GeneID" id="23564830"/>
<keyword evidence="3" id="KW-1185">Reference proteome</keyword>
<dbReference type="OMA" id="KAWSRRY"/>
<dbReference type="eggNOG" id="ENOG502R184">
    <property type="taxonomic scope" value="Eukaryota"/>
</dbReference>
<evidence type="ECO:0000313" key="3">
    <source>
        <dbReference type="Proteomes" id="UP000000561"/>
    </source>
</evidence>
<proteinExistence type="predicted"/>
<dbReference type="PANTHER" id="PTHR31176">
    <property type="entry name" value="MFS DOMAIN-CONTAINING PROTEIN-RELATED"/>
    <property type="match status" value="1"/>
</dbReference>
<evidence type="ECO:0000256" key="1">
    <source>
        <dbReference type="SAM" id="MobiDB-lite"/>
    </source>
</evidence>
<feature type="region of interest" description="Disordered" evidence="1">
    <location>
        <begin position="164"/>
        <end position="213"/>
    </location>
</feature>
<protein>
    <submittedName>
        <fullName evidence="2">Uncharacterized protein</fullName>
    </submittedName>
</protein>
<name>A0A0D1DQI9_MYCMD</name>
<feature type="region of interest" description="Disordered" evidence="1">
    <location>
        <begin position="359"/>
        <end position="394"/>
    </location>
</feature>
<dbReference type="InParanoid" id="A0A0D1DQI9"/>
<feature type="compositionally biased region" description="Basic and acidic residues" evidence="1">
    <location>
        <begin position="11"/>
        <end position="20"/>
    </location>
</feature>
<feature type="region of interest" description="Disordered" evidence="1">
    <location>
        <begin position="654"/>
        <end position="679"/>
    </location>
</feature>